<dbReference type="InterPro" id="IPR020058">
    <property type="entry name" value="Glu/Gln-tRNA-synth_Ib_cat-dom"/>
</dbReference>
<dbReference type="InterPro" id="IPR049940">
    <property type="entry name" value="GluQ/Sye"/>
</dbReference>
<comment type="cofactor">
    <cofactor evidence="7">
        <name>Zn(2+)</name>
        <dbReference type="ChEBI" id="CHEBI:29105"/>
    </cofactor>
    <text evidence="7">Binds 1 zinc ion per subunit.</text>
</comment>
<dbReference type="NCBIfam" id="NF004313">
    <property type="entry name" value="PRK05710.1-2"/>
    <property type="match status" value="1"/>
</dbReference>
<feature type="binding site" evidence="7">
    <location>
        <begin position="27"/>
        <end position="31"/>
    </location>
    <ligand>
        <name>L-glutamate</name>
        <dbReference type="ChEBI" id="CHEBI:29985"/>
    </ligand>
</feature>
<dbReference type="NCBIfam" id="TIGR03838">
    <property type="entry name" value="queuosine_YadB"/>
    <property type="match status" value="1"/>
</dbReference>
<dbReference type="Proteomes" id="UP001501176">
    <property type="component" value="Unassembled WGS sequence"/>
</dbReference>
<evidence type="ECO:0000256" key="3">
    <source>
        <dbReference type="ARBA" id="ARBA00022741"/>
    </source>
</evidence>
<evidence type="ECO:0000256" key="1">
    <source>
        <dbReference type="ARBA" id="ARBA00022598"/>
    </source>
</evidence>
<dbReference type="SUPFAM" id="SSF52374">
    <property type="entry name" value="Nucleotidylyl transferase"/>
    <property type="match status" value="1"/>
</dbReference>
<feature type="binding site" evidence="7">
    <location>
        <position position="219"/>
    </location>
    <ligand>
        <name>L-glutamate</name>
        <dbReference type="ChEBI" id="CHEBI:29985"/>
    </ligand>
</feature>
<comment type="function">
    <text evidence="7">Catalyzes the tRNA-independent activation of glutamate in presence of ATP and the subsequent transfer of glutamate onto a tRNA(Asp). Glutamate is transferred on the 2-amino-5-(4,5-dihydroxy-2-cyclopenten-1-yl) moiety of the queuosine in the wobble position of the QUC anticodon.</text>
</comment>
<feature type="binding site" evidence="7">
    <location>
        <position position="135"/>
    </location>
    <ligand>
        <name>Zn(2+)</name>
        <dbReference type="ChEBI" id="CHEBI:29105"/>
    </ligand>
</feature>
<gene>
    <name evidence="11" type="primary">gluQRS</name>
    <name evidence="7" type="synonym">gluQ</name>
    <name evidence="11" type="ORF">GCM10009125_19770</name>
</gene>
<keyword evidence="8" id="KW-0648">Protein biosynthesis</keyword>
<feature type="binding site" evidence="7">
    <location>
        <position position="121"/>
    </location>
    <ligand>
        <name>Zn(2+)</name>
        <dbReference type="ChEBI" id="CHEBI:29105"/>
    </ligand>
</feature>
<evidence type="ECO:0000256" key="8">
    <source>
        <dbReference type="RuleBase" id="RU363037"/>
    </source>
</evidence>
<dbReference type="RefSeq" id="WP_325123789.1">
    <property type="nucleotide sequence ID" value="NZ_BAAAFN010000015.1"/>
</dbReference>
<evidence type="ECO:0000256" key="9">
    <source>
        <dbReference type="SAM" id="MobiDB-lite"/>
    </source>
</evidence>
<protein>
    <recommendedName>
        <fullName evidence="7">Glutamyl-Q tRNA(Asp) synthetase</fullName>
        <shortName evidence="7">Glu-Q-RSs</shortName>
        <ecNumber evidence="7">6.1.1.-</ecNumber>
    </recommendedName>
</protein>
<feature type="binding site" evidence="7">
    <location>
        <position position="63"/>
    </location>
    <ligand>
        <name>L-glutamate</name>
        <dbReference type="ChEBI" id="CHEBI:29985"/>
    </ligand>
</feature>
<evidence type="ECO:0000256" key="5">
    <source>
        <dbReference type="ARBA" id="ARBA00022840"/>
    </source>
</evidence>
<feature type="binding site" evidence="7">
    <location>
        <position position="119"/>
    </location>
    <ligand>
        <name>Zn(2+)</name>
        <dbReference type="ChEBI" id="CHEBI:29105"/>
    </ligand>
</feature>
<evidence type="ECO:0000259" key="10">
    <source>
        <dbReference type="Pfam" id="PF00749"/>
    </source>
</evidence>
<evidence type="ECO:0000256" key="4">
    <source>
        <dbReference type="ARBA" id="ARBA00022833"/>
    </source>
</evidence>
<feature type="binding site" evidence="7">
    <location>
        <position position="201"/>
    </location>
    <ligand>
        <name>L-glutamate</name>
        <dbReference type="ChEBI" id="CHEBI:29985"/>
    </ligand>
</feature>
<evidence type="ECO:0000256" key="2">
    <source>
        <dbReference type="ARBA" id="ARBA00022723"/>
    </source>
</evidence>
<dbReference type="EC" id="6.1.1.-" evidence="7"/>
<dbReference type="InterPro" id="IPR000924">
    <property type="entry name" value="Glu/Gln-tRNA-synth"/>
</dbReference>
<feature type="region of interest" description="Disordered" evidence="9">
    <location>
        <begin position="130"/>
        <end position="154"/>
    </location>
</feature>
<dbReference type="InterPro" id="IPR022380">
    <property type="entry name" value="Glu-Q_tRNA(Asp)_Synthase"/>
</dbReference>
<dbReference type="Pfam" id="PF00749">
    <property type="entry name" value="tRNA-synt_1c"/>
    <property type="match status" value="2"/>
</dbReference>
<keyword evidence="3 7" id="KW-0547">Nucleotide-binding</keyword>
<feature type="region of interest" description="Disordered" evidence="9">
    <location>
        <begin position="1"/>
        <end position="20"/>
    </location>
</feature>
<keyword evidence="6 7" id="KW-0030">Aminoacyl-tRNA synthetase</keyword>
<reference evidence="11 12" key="1">
    <citation type="journal article" date="2019" name="Int. J. Syst. Evol. Microbiol.">
        <title>The Global Catalogue of Microorganisms (GCM) 10K type strain sequencing project: providing services to taxonomists for standard genome sequencing and annotation.</title>
        <authorList>
            <consortium name="The Broad Institute Genomics Platform"/>
            <consortium name="The Broad Institute Genome Sequencing Center for Infectious Disease"/>
            <person name="Wu L."/>
            <person name="Ma J."/>
        </authorList>
    </citation>
    <scope>NUCLEOTIDE SEQUENCE [LARGE SCALE GENOMIC DNA]</scope>
    <source>
        <strain evidence="11 12">JCM 16240</strain>
    </source>
</reference>
<keyword evidence="4 7" id="KW-0862">Zinc</keyword>
<keyword evidence="12" id="KW-1185">Reference proteome</keyword>
<dbReference type="Gene3D" id="3.40.50.620">
    <property type="entry name" value="HUPs"/>
    <property type="match status" value="1"/>
</dbReference>
<evidence type="ECO:0000256" key="7">
    <source>
        <dbReference type="HAMAP-Rule" id="MF_01428"/>
    </source>
</evidence>
<sequence length="316" mass="34357">MPQNPSAGHQGASPAAGAADSPAYVGRFAPSPSGPLHAGSLVAALASYLDARAHRGRWLLRIEDIDEPRTVPGADRIILQQLETLGLRWDEEPVWQTQRHPLYERAFARLRDAGRVYGCACTRRELPPGPYPGTCRPPAASRGAGPDTTPPTARRPVRSWRFLAAPGIETFRDRWLGPQSQDVSAEVGDFIIRRADGLWAYQLVVVVDDGDQGVTDVVRGADLLDSTARQRQLARALGLVPPRVLHVPLVLDAAGHKLSKQNHAPALDVSRPLDCLRAAWRDLGFSDLAAATPQAFWPEATARWAQRFGVDAPRPG</sequence>
<feature type="short sequence motif" description="'HIGH' region" evidence="7">
    <location>
        <begin position="30"/>
        <end position="40"/>
    </location>
</feature>
<feature type="short sequence motif" description="'KMSKS' region" evidence="7">
    <location>
        <begin position="257"/>
        <end position="261"/>
    </location>
</feature>
<evidence type="ECO:0000313" key="11">
    <source>
        <dbReference type="EMBL" id="GAA0230855.1"/>
    </source>
</evidence>
<comment type="caution">
    <text evidence="11">The sequence shown here is derived from an EMBL/GenBank/DDBJ whole genome shotgun (WGS) entry which is preliminary data.</text>
</comment>
<keyword evidence="5 7" id="KW-0067">ATP-binding</keyword>
<dbReference type="PANTHER" id="PTHR43311:SF1">
    <property type="entry name" value="GLUTAMYL-Q TRNA(ASP) SYNTHETASE"/>
    <property type="match status" value="1"/>
</dbReference>
<evidence type="ECO:0000313" key="12">
    <source>
        <dbReference type="Proteomes" id="UP001501176"/>
    </source>
</evidence>
<dbReference type="InterPro" id="IPR014729">
    <property type="entry name" value="Rossmann-like_a/b/a_fold"/>
</dbReference>
<accession>A0ABN0TUX0</accession>
<keyword evidence="2 7" id="KW-0479">Metal-binding</keyword>
<comment type="similarity">
    <text evidence="7">Belongs to the class-I aminoacyl-tRNA synthetase family. GluQ subfamily.</text>
</comment>
<feature type="binding site" evidence="7">
    <location>
        <position position="260"/>
    </location>
    <ligand>
        <name>ATP</name>
        <dbReference type="ChEBI" id="CHEBI:30616"/>
    </ligand>
</feature>
<keyword evidence="1 7" id="KW-0436">Ligase</keyword>
<evidence type="ECO:0000256" key="6">
    <source>
        <dbReference type="ARBA" id="ARBA00023146"/>
    </source>
</evidence>
<dbReference type="PANTHER" id="PTHR43311">
    <property type="entry name" value="GLUTAMATE--TRNA LIGASE"/>
    <property type="match status" value="1"/>
</dbReference>
<name>A0ABN0TUX0_9BURK</name>
<dbReference type="NCBIfam" id="NF004314">
    <property type="entry name" value="PRK05710.1-3"/>
    <property type="match status" value="1"/>
</dbReference>
<proteinExistence type="inferred from homology"/>
<dbReference type="EMBL" id="BAAAFN010000015">
    <property type="protein sequence ID" value="GAA0230855.1"/>
    <property type="molecule type" value="Genomic_DNA"/>
</dbReference>
<dbReference type="PRINTS" id="PR00987">
    <property type="entry name" value="TRNASYNTHGLU"/>
</dbReference>
<dbReference type="HAMAP" id="MF_01428">
    <property type="entry name" value="Glu_Q_tRNA_synth"/>
    <property type="match status" value="1"/>
</dbReference>
<feature type="binding site" evidence="7">
    <location>
        <position position="131"/>
    </location>
    <ligand>
        <name>Zn(2+)</name>
        <dbReference type="ChEBI" id="CHEBI:29105"/>
    </ligand>
</feature>
<feature type="domain" description="Glutamyl/glutaminyl-tRNA synthetase class Ib catalytic" evidence="10">
    <location>
        <begin position="185"/>
        <end position="264"/>
    </location>
</feature>
<feature type="domain" description="Glutamyl/glutaminyl-tRNA synthetase class Ib catalytic" evidence="10">
    <location>
        <begin position="27"/>
        <end position="126"/>
    </location>
</feature>
<organism evidence="11 12">
    <name type="scientific">Castellaniella daejeonensis</name>
    <dbReference type="NCBI Taxonomy" id="659013"/>
    <lineage>
        <taxon>Bacteria</taxon>
        <taxon>Pseudomonadati</taxon>
        <taxon>Pseudomonadota</taxon>
        <taxon>Betaproteobacteria</taxon>
        <taxon>Burkholderiales</taxon>
        <taxon>Alcaligenaceae</taxon>
        <taxon>Castellaniella</taxon>
    </lineage>
</organism>